<dbReference type="CDD" id="cd24053">
    <property type="entry name" value="ASKHA_NBD_EcPPX-GppA-like"/>
    <property type="match status" value="1"/>
</dbReference>
<proteinExistence type="inferred from homology"/>
<comment type="subcellular location">
    <subcellularLocation>
        <location evidence="2">Cell membrane</location>
        <topology evidence="2">Peripheral membrane protein</topology>
    </subcellularLocation>
</comment>
<dbReference type="InterPro" id="IPR030673">
    <property type="entry name" value="PyroPPase_GppA_Ppx"/>
</dbReference>
<dbReference type="FunFam" id="3.30.420.40:FF:000023">
    <property type="entry name" value="Guanosine-5'-triphosphate,3'-diphosphate pyrophosphatase"/>
    <property type="match status" value="1"/>
</dbReference>
<evidence type="ECO:0000256" key="4">
    <source>
        <dbReference type="ARBA" id="ARBA00011738"/>
    </source>
</evidence>
<comment type="subunit">
    <text evidence="4">Homodimer.</text>
</comment>
<dbReference type="PANTHER" id="PTHR30005:SF14">
    <property type="entry name" value="EXOPOLYPHOSPHATASE"/>
    <property type="match status" value="1"/>
</dbReference>
<dbReference type="GO" id="GO:0006798">
    <property type="term" value="P:polyphosphate catabolic process"/>
    <property type="evidence" value="ECO:0007669"/>
    <property type="project" value="TreeGrafter"/>
</dbReference>
<dbReference type="Gene3D" id="3.30.420.150">
    <property type="entry name" value="Exopolyphosphatase. Domain 2"/>
    <property type="match status" value="1"/>
</dbReference>
<dbReference type="GO" id="GO:0005886">
    <property type="term" value="C:plasma membrane"/>
    <property type="evidence" value="ECO:0007669"/>
    <property type="project" value="UniProtKB-SubCell"/>
</dbReference>
<evidence type="ECO:0000256" key="3">
    <source>
        <dbReference type="ARBA" id="ARBA00007125"/>
    </source>
</evidence>
<keyword evidence="7" id="KW-1003">Cell membrane</keyword>
<dbReference type="PIRSF" id="PIRSF001267">
    <property type="entry name" value="Pyrophosphatase_GppA_Ppx"/>
    <property type="match status" value="1"/>
</dbReference>
<keyword evidence="8 13" id="KW-0378">Hydrolase</keyword>
<evidence type="ECO:0000256" key="1">
    <source>
        <dbReference type="ARBA" id="ARBA00001946"/>
    </source>
</evidence>
<dbReference type="InterPro" id="IPR048950">
    <property type="entry name" value="Ppx_GppA_C"/>
</dbReference>
<feature type="domain" description="Ppx/GppA phosphatase N-terminal" evidence="11">
    <location>
        <begin position="31"/>
        <end position="309"/>
    </location>
</feature>
<dbReference type="InterPro" id="IPR022371">
    <property type="entry name" value="Exopolyphosphatase"/>
</dbReference>
<dbReference type="SUPFAM" id="SSF53067">
    <property type="entry name" value="Actin-like ATPase domain"/>
    <property type="match status" value="2"/>
</dbReference>
<dbReference type="Gene3D" id="3.30.420.40">
    <property type="match status" value="1"/>
</dbReference>
<keyword evidence="9" id="KW-0472">Membrane</keyword>
<accession>A0A3N7J4T4</accession>
<evidence type="ECO:0000256" key="6">
    <source>
        <dbReference type="ARBA" id="ARBA00020416"/>
    </source>
</evidence>
<evidence type="ECO:0000256" key="7">
    <source>
        <dbReference type="ARBA" id="ARBA00022475"/>
    </source>
</evidence>
<feature type="domain" description="Ppx/GppA phosphatase C-terminal" evidence="12">
    <location>
        <begin position="325"/>
        <end position="491"/>
    </location>
</feature>
<dbReference type="Pfam" id="PF02541">
    <property type="entry name" value="Ppx-GppA"/>
    <property type="match status" value="1"/>
</dbReference>
<keyword evidence="14" id="KW-1185">Reference proteome</keyword>
<dbReference type="Proteomes" id="UP000267464">
    <property type="component" value="Unassembled WGS sequence"/>
</dbReference>
<comment type="similarity">
    <text evidence="3">Belongs to the GppA/Ppx family.</text>
</comment>
<evidence type="ECO:0000259" key="12">
    <source>
        <dbReference type="Pfam" id="PF21447"/>
    </source>
</evidence>
<reference evidence="13 14" key="2">
    <citation type="submission" date="2018-12" db="EMBL/GenBank/DDBJ databases">
        <title>Rhizobacter gummiphilus sp. nov., a rubber-degrading bacterium isolated from the soil of a botanical garden in Japan.</title>
        <authorList>
            <person name="Shunsuke S.S."/>
        </authorList>
    </citation>
    <scope>NUCLEOTIDE SEQUENCE [LARGE SCALE GENOMIC DNA]</scope>
    <source>
        <strain evidence="13 14">S-16</strain>
    </source>
</reference>
<evidence type="ECO:0000259" key="11">
    <source>
        <dbReference type="Pfam" id="PF02541"/>
    </source>
</evidence>
<evidence type="ECO:0000313" key="14">
    <source>
        <dbReference type="Proteomes" id="UP000267464"/>
    </source>
</evidence>
<protein>
    <recommendedName>
        <fullName evidence="6">Exopolyphosphatase</fullName>
        <ecNumber evidence="5">3.6.1.11</ecNumber>
    </recommendedName>
</protein>
<reference evidence="13 14" key="1">
    <citation type="submission" date="2018-08" db="EMBL/GenBank/DDBJ databases">
        <authorList>
            <person name="Khan S.A."/>
            <person name="Jeon C.O."/>
            <person name="Chun B.H."/>
            <person name="Jeong S.E."/>
        </authorList>
    </citation>
    <scope>NUCLEOTIDE SEQUENCE [LARGE SCALE GENOMIC DNA]</scope>
    <source>
        <strain evidence="13 14">S-16</strain>
    </source>
</reference>
<dbReference type="Pfam" id="PF21447">
    <property type="entry name" value="Ppx-GppA_III"/>
    <property type="match status" value="1"/>
</dbReference>
<organism evidence="13 14">
    <name type="scientific">Piscinibacter terrae</name>
    <dbReference type="NCBI Taxonomy" id="2496871"/>
    <lineage>
        <taxon>Bacteria</taxon>
        <taxon>Pseudomonadati</taxon>
        <taxon>Pseudomonadota</taxon>
        <taxon>Betaproteobacteria</taxon>
        <taxon>Burkholderiales</taxon>
        <taxon>Sphaerotilaceae</taxon>
        <taxon>Piscinibacter</taxon>
    </lineage>
</organism>
<dbReference type="InterPro" id="IPR050273">
    <property type="entry name" value="GppA/Ppx_hydrolase"/>
</dbReference>
<dbReference type="Gene3D" id="1.10.3210.10">
    <property type="entry name" value="Hypothetical protein af1432"/>
    <property type="match status" value="1"/>
</dbReference>
<dbReference type="InterPro" id="IPR043129">
    <property type="entry name" value="ATPase_NBD"/>
</dbReference>
<dbReference type="AlphaFoldDB" id="A0A3N7J4T4"/>
<evidence type="ECO:0000256" key="5">
    <source>
        <dbReference type="ARBA" id="ARBA00012451"/>
    </source>
</evidence>
<evidence type="ECO:0000256" key="9">
    <source>
        <dbReference type="ARBA" id="ARBA00023136"/>
    </source>
</evidence>
<evidence type="ECO:0000256" key="8">
    <source>
        <dbReference type="ARBA" id="ARBA00022801"/>
    </source>
</evidence>
<evidence type="ECO:0000256" key="10">
    <source>
        <dbReference type="ARBA" id="ARBA00047607"/>
    </source>
</evidence>
<dbReference type="RefSeq" id="WP_124538509.1">
    <property type="nucleotide sequence ID" value="NZ_QUSW01000001.1"/>
</dbReference>
<comment type="caution">
    <text evidence="13">The sequence shown here is derived from an EMBL/GenBank/DDBJ whole genome shotgun (WGS) entry which is preliminary data.</text>
</comment>
<comment type="cofactor">
    <cofactor evidence="1">
        <name>Mg(2+)</name>
        <dbReference type="ChEBI" id="CHEBI:18420"/>
    </cofactor>
</comment>
<dbReference type="EMBL" id="QUSW01000001">
    <property type="protein sequence ID" value="RQP25842.1"/>
    <property type="molecule type" value="Genomic_DNA"/>
</dbReference>
<dbReference type="NCBIfam" id="TIGR03706">
    <property type="entry name" value="exo_poly_only"/>
    <property type="match status" value="1"/>
</dbReference>
<dbReference type="PANTHER" id="PTHR30005">
    <property type="entry name" value="EXOPOLYPHOSPHATASE"/>
    <property type="match status" value="1"/>
</dbReference>
<dbReference type="GO" id="GO:0004309">
    <property type="term" value="F:exopolyphosphatase activity"/>
    <property type="evidence" value="ECO:0007669"/>
    <property type="project" value="UniProtKB-EC"/>
</dbReference>
<sequence length="507" mass="55444">MTLHPSDAASVRWPGQLAAIDMGSNSFRLEVAQTHQGKYRRIDYLKETVRLGAGLDANGFLTEEATERGLACLARFAQRLQGFVPWQVRAVATQTLREARNRDAFLAKAQRVLGYPIEVISGREEARLIYAGVARLQPSDHSRLVVDIGGRSTEMIIGRGRKPLRAESFQVGSVSLSMKYFGDGRFTEAAFRAAQIAAGAELEEALEPFAPSHWTEALGSSGTVGAVSQLLAASQVTDGRITPDGLRWLMQQCLKAGRVDKLALPGLKEDRRAVIAGGLAILYTLAIHFGIGELFPARGALRQGVIFDLDERLQAAAKEVDGHDIRDASVRELQRRFMVDTHQAARVQLLADAMYESVQPKATHDARRELQWACALHETGMMISHHDHHRHSAYVVGHVDAAGFSQSQQRRLADLVLAQRGGLKKVEPLLTQPGFVWQVMCLRLAIIACHARGEVVADGLRLNAAGGVATLSAPADWMAANPRTLHLLTEEASAWDKGGPLALHIRR</sequence>
<evidence type="ECO:0000313" key="13">
    <source>
        <dbReference type="EMBL" id="RQP25842.1"/>
    </source>
</evidence>
<gene>
    <name evidence="13" type="primary">ppx</name>
    <name evidence="13" type="ORF">DZC73_01945</name>
</gene>
<evidence type="ECO:0000256" key="2">
    <source>
        <dbReference type="ARBA" id="ARBA00004202"/>
    </source>
</evidence>
<name>A0A3N7J4T4_9BURK</name>
<dbReference type="InterPro" id="IPR003695">
    <property type="entry name" value="Ppx_GppA_N"/>
</dbReference>
<dbReference type="OrthoDB" id="9793035at2"/>
<dbReference type="SUPFAM" id="SSF109604">
    <property type="entry name" value="HD-domain/PDEase-like"/>
    <property type="match status" value="1"/>
</dbReference>
<dbReference type="EC" id="3.6.1.11" evidence="5"/>
<comment type="catalytic activity">
    <reaction evidence="10">
        <text>[phosphate](n) + H2O = [phosphate](n-1) + phosphate + H(+)</text>
        <dbReference type="Rhea" id="RHEA:21528"/>
        <dbReference type="Rhea" id="RHEA-COMP:9859"/>
        <dbReference type="Rhea" id="RHEA-COMP:14279"/>
        <dbReference type="ChEBI" id="CHEBI:15377"/>
        <dbReference type="ChEBI" id="CHEBI:15378"/>
        <dbReference type="ChEBI" id="CHEBI:16838"/>
        <dbReference type="ChEBI" id="CHEBI:43474"/>
        <dbReference type="EC" id="3.6.1.11"/>
    </reaction>
</comment>